<evidence type="ECO:0000256" key="1">
    <source>
        <dbReference type="ARBA" id="ARBA00004370"/>
    </source>
</evidence>
<dbReference type="PROSITE" id="PS50939">
    <property type="entry name" value="CYTOCHROME_B561"/>
    <property type="match status" value="1"/>
</dbReference>
<evidence type="ECO:0000256" key="4">
    <source>
        <dbReference type="ARBA" id="ARBA00022982"/>
    </source>
</evidence>
<dbReference type="GO" id="GO:0016020">
    <property type="term" value="C:membrane"/>
    <property type="evidence" value="ECO:0007669"/>
    <property type="project" value="UniProtKB-SubCell"/>
</dbReference>
<comment type="caution">
    <text evidence="9">The sequence shown here is derived from an EMBL/GenBank/DDBJ whole genome shotgun (WGS) entry which is preliminary data.</text>
</comment>
<evidence type="ECO:0000256" key="7">
    <source>
        <dbReference type="SAM" id="Phobius"/>
    </source>
</evidence>
<evidence type="ECO:0000313" key="9">
    <source>
        <dbReference type="EMBL" id="KAK2727252.1"/>
    </source>
</evidence>
<keyword evidence="4" id="KW-0249">Electron transport</keyword>
<evidence type="ECO:0000256" key="2">
    <source>
        <dbReference type="ARBA" id="ARBA00022448"/>
    </source>
</evidence>
<dbReference type="AlphaFoldDB" id="A0AA88ITN0"/>
<gene>
    <name evidence="9" type="ORF">QYM36_007930</name>
</gene>
<keyword evidence="3 7" id="KW-0812">Transmembrane</keyword>
<name>A0AA88ITN0_ARTSF</name>
<protein>
    <recommendedName>
        <fullName evidence="8">Cytochrome b561 domain-containing protein</fullName>
    </recommendedName>
</protein>
<feature type="transmembrane region" description="Helical" evidence="7">
    <location>
        <begin position="7"/>
        <end position="26"/>
    </location>
</feature>
<feature type="transmembrane region" description="Helical" evidence="7">
    <location>
        <begin position="103"/>
        <end position="122"/>
    </location>
</feature>
<proteinExistence type="predicted"/>
<accession>A0AA88ITN0</accession>
<feature type="transmembrane region" description="Helical" evidence="7">
    <location>
        <begin position="77"/>
        <end position="97"/>
    </location>
</feature>
<comment type="subcellular location">
    <subcellularLocation>
        <location evidence="1">Membrane</location>
    </subcellularLocation>
</comment>
<dbReference type="Pfam" id="PF03188">
    <property type="entry name" value="Cytochrom_B561"/>
    <property type="match status" value="1"/>
</dbReference>
<keyword evidence="6 7" id="KW-0472">Membrane</keyword>
<feature type="transmembrane region" description="Helical" evidence="7">
    <location>
        <begin position="38"/>
        <end position="56"/>
    </location>
</feature>
<evidence type="ECO:0000313" key="10">
    <source>
        <dbReference type="Proteomes" id="UP001187531"/>
    </source>
</evidence>
<dbReference type="InterPro" id="IPR006593">
    <property type="entry name" value="Cyt_b561/ferric_Rdtase_TM"/>
</dbReference>
<keyword evidence="5 7" id="KW-1133">Transmembrane helix</keyword>
<organism evidence="9 10">
    <name type="scientific">Artemia franciscana</name>
    <name type="common">Brine shrimp</name>
    <name type="synonym">Artemia sanfranciscana</name>
    <dbReference type="NCBI Taxonomy" id="6661"/>
    <lineage>
        <taxon>Eukaryota</taxon>
        <taxon>Metazoa</taxon>
        <taxon>Ecdysozoa</taxon>
        <taxon>Arthropoda</taxon>
        <taxon>Crustacea</taxon>
        <taxon>Branchiopoda</taxon>
        <taxon>Anostraca</taxon>
        <taxon>Artemiidae</taxon>
        <taxon>Artemia</taxon>
    </lineage>
</organism>
<keyword evidence="2" id="KW-0813">Transport</keyword>
<dbReference type="Gene3D" id="1.20.120.1770">
    <property type="match status" value="1"/>
</dbReference>
<dbReference type="EMBL" id="JAVRJZ010000001">
    <property type="protein sequence ID" value="KAK2727252.1"/>
    <property type="molecule type" value="Genomic_DNA"/>
</dbReference>
<feature type="transmembrane region" description="Helical" evidence="7">
    <location>
        <begin position="143"/>
        <end position="165"/>
    </location>
</feature>
<reference evidence="9" key="1">
    <citation type="submission" date="2023-07" db="EMBL/GenBank/DDBJ databases">
        <title>Chromosome-level genome assembly of Artemia franciscana.</title>
        <authorList>
            <person name="Jo E."/>
        </authorList>
    </citation>
    <scope>NUCLEOTIDE SEQUENCE</scope>
    <source>
        <tissue evidence="9">Whole body</tissue>
    </source>
</reference>
<sequence length="167" mass="18823">MGLMSGAVILIHVAIVLIFIDVNGWVDAAHKTANAHAVIGIIITIFITFQAAGGVLRPEPESEVRYVFRYIHSNTGYVILAFALLNIYLGSLLQHGVPVWSGYILLIFILFYLWMQFGYALVRRPNQVYDKNYASKKLTLTEFLFYAYIVMAVIFTIFLAALYGYTA</sequence>
<feature type="domain" description="Cytochrome b561" evidence="8">
    <location>
        <begin position="1"/>
        <end position="126"/>
    </location>
</feature>
<evidence type="ECO:0000256" key="3">
    <source>
        <dbReference type="ARBA" id="ARBA00022692"/>
    </source>
</evidence>
<evidence type="ECO:0000259" key="8">
    <source>
        <dbReference type="PROSITE" id="PS50939"/>
    </source>
</evidence>
<evidence type="ECO:0000256" key="5">
    <source>
        <dbReference type="ARBA" id="ARBA00022989"/>
    </source>
</evidence>
<evidence type="ECO:0000256" key="6">
    <source>
        <dbReference type="ARBA" id="ARBA00023136"/>
    </source>
</evidence>
<keyword evidence="10" id="KW-1185">Reference proteome</keyword>
<dbReference type="Proteomes" id="UP001187531">
    <property type="component" value="Unassembled WGS sequence"/>
</dbReference>